<evidence type="ECO:0000259" key="6">
    <source>
        <dbReference type="Pfam" id="PF08281"/>
    </source>
</evidence>
<dbReference type="Proteomes" id="UP000283589">
    <property type="component" value="Unassembled WGS sequence"/>
</dbReference>
<reference evidence="7 8" key="1">
    <citation type="submission" date="2018-08" db="EMBL/GenBank/DDBJ databases">
        <title>A genome reference for cultivated species of the human gut microbiota.</title>
        <authorList>
            <person name="Zou Y."/>
            <person name="Xue W."/>
            <person name="Luo G."/>
        </authorList>
    </citation>
    <scope>NUCLEOTIDE SEQUENCE [LARGE SCALE GENOMIC DNA]</scope>
    <source>
        <strain evidence="7 8">AF14-49</strain>
    </source>
</reference>
<dbReference type="EMBL" id="QRZA01000012">
    <property type="protein sequence ID" value="RGV33607.1"/>
    <property type="molecule type" value="Genomic_DNA"/>
</dbReference>
<dbReference type="InterPro" id="IPR014284">
    <property type="entry name" value="RNA_pol_sigma-70_dom"/>
</dbReference>
<dbReference type="Gene3D" id="1.10.10.10">
    <property type="entry name" value="Winged helix-like DNA-binding domain superfamily/Winged helix DNA-binding domain"/>
    <property type="match status" value="1"/>
</dbReference>
<dbReference type="GO" id="GO:0006352">
    <property type="term" value="P:DNA-templated transcription initiation"/>
    <property type="evidence" value="ECO:0007669"/>
    <property type="project" value="InterPro"/>
</dbReference>
<dbReference type="Pfam" id="PF04542">
    <property type="entry name" value="Sigma70_r2"/>
    <property type="match status" value="1"/>
</dbReference>
<dbReference type="InterPro" id="IPR013324">
    <property type="entry name" value="RNA_pol_sigma_r3/r4-like"/>
</dbReference>
<evidence type="ECO:0000256" key="4">
    <source>
        <dbReference type="ARBA" id="ARBA00023163"/>
    </source>
</evidence>
<dbReference type="AlphaFoldDB" id="A0A412X0H3"/>
<evidence type="ECO:0000256" key="2">
    <source>
        <dbReference type="ARBA" id="ARBA00023015"/>
    </source>
</evidence>
<dbReference type="NCBIfam" id="TIGR02985">
    <property type="entry name" value="Sig70_bacteroi1"/>
    <property type="match status" value="1"/>
</dbReference>
<keyword evidence="2" id="KW-0805">Transcription regulation</keyword>
<comment type="caution">
    <text evidence="7">The sequence shown here is derived from an EMBL/GenBank/DDBJ whole genome shotgun (WGS) entry which is preliminary data.</text>
</comment>
<accession>A0A412X0H3</accession>
<comment type="similarity">
    <text evidence="1">Belongs to the sigma-70 factor family. ECF subfamily.</text>
</comment>
<dbReference type="GO" id="GO:0016987">
    <property type="term" value="F:sigma factor activity"/>
    <property type="evidence" value="ECO:0007669"/>
    <property type="project" value="UniProtKB-KW"/>
</dbReference>
<sequence>MTRNTFYKWKIKNIFVSLWFKISAKLDESILIERLRRNDRKAYSDLFDGYFDKLFTFALNMVFREDVANDIVQEVFIAIYEKSVLKNYQGSLKAYLYTSVRNRCYNYLRDAKVEDRNMALYAEAAVYSDNVDMIDREEILEKIREVLDELPEKCREVCLLRFVHGYKYSEISEQLGMNENTVKVQLHRGLEKLKRCFSDYDFVLVLFMLTVCLENV</sequence>
<dbReference type="NCBIfam" id="TIGR02937">
    <property type="entry name" value="sigma70-ECF"/>
    <property type="match status" value="1"/>
</dbReference>
<keyword evidence="3" id="KW-0731">Sigma factor</keyword>
<feature type="domain" description="RNA polymerase sigma-70 region 2" evidence="5">
    <location>
        <begin position="46"/>
        <end position="112"/>
    </location>
</feature>
<dbReference type="GO" id="GO:0003677">
    <property type="term" value="F:DNA binding"/>
    <property type="evidence" value="ECO:0007669"/>
    <property type="project" value="InterPro"/>
</dbReference>
<dbReference type="PANTHER" id="PTHR43133">
    <property type="entry name" value="RNA POLYMERASE ECF-TYPE SIGMA FACTO"/>
    <property type="match status" value="1"/>
</dbReference>
<name>A0A412X0H3_9BACT</name>
<dbReference type="CDD" id="cd06171">
    <property type="entry name" value="Sigma70_r4"/>
    <property type="match status" value="1"/>
</dbReference>
<keyword evidence="4" id="KW-0804">Transcription</keyword>
<dbReference type="InterPro" id="IPR007627">
    <property type="entry name" value="RNA_pol_sigma70_r2"/>
</dbReference>
<dbReference type="Pfam" id="PF08281">
    <property type="entry name" value="Sigma70_r4_2"/>
    <property type="match status" value="1"/>
</dbReference>
<evidence type="ECO:0000256" key="3">
    <source>
        <dbReference type="ARBA" id="ARBA00023082"/>
    </source>
</evidence>
<dbReference type="InterPro" id="IPR036388">
    <property type="entry name" value="WH-like_DNA-bd_sf"/>
</dbReference>
<proteinExistence type="inferred from homology"/>
<dbReference type="PANTHER" id="PTHR43133:SF46">
    <property type="entry name" value="RNA POLYMERASE SIGMA-70 FACTOR ECF SUBFAMILY"/>
    <property type="match status" value="1"/>
</dbReference>
<dbReference type="SUPFAM" id="SSF88946">
    <property type="entry name" value="Sigma2 domain of RNA polymerase sigma factors"/>
    <property type="match status" value="1"/>
</dbReference>
<dbReference type="InterPro" id="IPR013325">
    <property type="entry name" value="RNA_pol_sigma_r2"/>
</dbReference>
<dbReference type="InterPro" id="IPR014327">
    <property type="entry name" value="RNA_pol_sigma70_bacteroid"/>
</dbReference>
<evidence type="ECO:0000256" key="1">
    <source>
        <dbReference type="ARBA" id="ARBA00010641"/>
    </source>
</evidence>
<feature type="domain" description="RNA polymerase sigma factor 70 region 4 type 2" evidence="6">
    <location>
        <begin position="141"/>
        <end position="193"/>
    </location>
</feature>
<dbReference type="InterPro" id="IPR039425">
    <property type="entry name" value="RNA_pol_sigma-70-like"/>
</dbReference>
<dbReference type="InterPro" id="IPR013249">
    <property type="entry name" value="RNA_pol_sigma70_r4_t2"/>
</dbReference>
<dbReference type="STRING" id="1121130.GCA_000519105_01713"/>
<evidence type="ECO:0000259" key="5">
    <source>
        <dbReference type="Pfam" id="PF04542"/>
    </source>
</evidence>
<protein>
    <submittedName>
        <fullName evidence="7">Sigma-70 family RNA polymerase sigma factor</fullName>
    </submittedName>
</protein>
<gene>
    <name evidence="7" type="ORF">DWW18_10610</name>
</gene>
<organism evidence="7 8">
    <name type="scientific">Butyricimonas virosa</name>
    <dbReference type="NCBI Taxonomy" id="544645"/>
    <lineage>
        <taxon>Bacteria</taxon>
        <taxon>Pseudomonadati</taxon>
        <taxon>Bacteroidota</taxon>
        <taxon>Bacteroidia</taxon>
        <taxon>Bacteroidales</taxon>
        <taxon>Odoribacteraceae</taxon>
        <taxon>Butyricimonas</taxon>
    </lineage>
</organism>
<dbReference type="Gene3D" id="1.10.1740.10">
    <property type="match status" value="1"/>
</dbReference>
<dbReference type="SUPFAM" id="SSF88659">
    <property type="entry name" value="Sigma3 and sigma4 domains of RNA polymerase sigma factors"/>
    <property type="match status" value="1"/>
</dbReference>
<evidence type="ECO:0000313" key="8">
    <source>
        <dbReference type="Proteomes" id="UP000283589"/>
    </source>
</evidence>
<evidence type="ECO:0000313" key="7">
    <source>
        <dbReference type="EMBL" id="RGV33607.1"/>
    </source>
</evidence>